<feature type="domain" description="Pyridine nucleotide-disulphide oxidoreductase dimerisation" evidence="19">
    <location>
        <begin position="341"/>
        <end position="447"/>
    </location>
</feature>
<dbReference type="InterPro" id="IPR021179">
    <property type="entry name" value="Mercury_reductase_MerA"/>
</dbReference>
<evidence type="ECO:0000256" key="14">
    <source>
        <dbReference type="ARBA" id="ARBA00031725"/>
    </source>
</evidence>
<dbReference type="OrthoDB" id="4763248at2"/>
<dbReference type="InterPro" id="IPR012999">
    <property type="entry name" value="Pyr_OxRdtase_I_AS"/>
</dbReference>
<dbReference type="EMBL" id="JPMX01000079">
    <property type="protein sequence ID" value="KGH45350.1"/>
    <property type="molecule type" value="Genomic_DNA"/>
</dbReference>
<dbReference type="Proteomes" id="UP000029713">
    <property type="component" value="Unassembled WGS sequence"/>
</dbReference>
<name>A0A098Y4K5_9ACTN</name>
<evidence type="ECO:0000256" key="13">
    <source>
        <dbReference type="ARBA" id="ARBA00023284"/>
    </source>
</evidence>
<evidence type="ECO:0000256" key="2">
    <source>
        <dbReference type="ARBA" id="ARBA00011738"/>
    </source>
</evidence>
<evidence type="ECO:0000256" key="6">
    <source>
        <dbReference type="ARBA" id="ARBA00022630"/>
    </source>
</evidence>
<comment type="similarity">
    <text evidence="1 18">Belongs to the class-I pyridine nucleotide-disulfide oxidoreductase family.</text>
</comment>
<dbReference type="InterPro" id="IPR004099">
    <property type="entry name" value="Pyr_nucl-diS_OxRdtase_dimer"/>
</dbReference>
<evidence type="ECO:0000256" key="17">
    <source>
        <dbReference type="PIRSR" id="PIRSR000350-4"/>
    </source>
</evidence>
<dbReference type="InterPro" id="IPR016156">
    <property type="entry name" value="FAD/NAD-linked_Rdtase_dimer_sf"/>
</dbReference>
<dbReference type="PANTHER" id="PTHR43014:SF2">
    <property type="entry name" value="MERCURIC REDUCTASE"/>
    <property type="match status" value="1"/>
</dbReference>
<evidence type="ECO:0000259" key="19">
    <source>
        <dbReference type="Pfam" id="PF02852"/>
    </source>
</evidence>
<evidence type="ECO:0000256" key="11">
    <source>
        <dbReference type="ARBA" id="ARBA00023002"/>
    </source>
</evidence>
<dbReference type="Pfam" id="PF07992">
    <property type="entry name" value="Pyr_redox_2"/>
    <property type="match status" value="1"/>
</dbReference>
<dbReference type="InterPro" id="IPR036188">
    <property type="entry name" value="FAD/NAD-bd_sf"/>
</dbReference>
<keyword evidence="16" id="KW-0547">Nucleotide-binding</keyword>
<evidence type="ECO:0000256" key="10">
    <source>
        <dbReference type="ARBA" id="ARBA00022914"/>
    </source>
</evidence>
<gene>
    <name evidence="21" type="ORF">IN07_18115</name>
</gene>
<keyword evidence="13 18" id="KW-0676">Redox-active center</keyword>
<dbReference type="GO" id="GO:0003955">
    <property type="term" value="F:NAD(P)H dehydrogenase (quinone) activity"/>
    <property type="evidence" value="ECO:0007669"/>
    <property type="project" value="TreeGrafter"/>
</dbReference>
<evidence type="ECO:0000256" key="9">
    <source>
        <dbReference type="ARBA" id="ARBA00022857"/>
    </source>
</evidence>
<feature type="binding site" evidence="16">
    <location>
        <position position="302"/>
    </location>
    <ligand>
        <name>FAD</name>
        <dbReference type="ChEBI" id="CHEBI:57692"/>
    </ligand>
</feature>
<protein>
    <recommendedName>
        <fullName evidence="4">Mercuric reductase</fullName>
        <ecNumber evidence="3">1.16.1.1</ecNumber>
    </recommendedName>
    <alternativeName>
        <fullName evidence="14">Hg(II) reductase</fullName>
    </alternativeName>
</protein>
<dbReference type="PRINTS" id="PR00368">
    <property type="entry name" value="FADPNR"/>
</dbReference>
<dbReference type="AlphaFoldDB" id="A0A098Y4K5"/>
<keyword evidence="5" id="KW-0475">Mercuric resistance</keyword>
<dbReference type="PANTHER" id="PTHR43014">
    <property type="entry name" value="MERCURIC REDUCTASE"/>
    <property type="match status" value="1"/>
</dbReference>
<evidence type="ECO:0000256" key="12">
    <source>
        <dbReference type="ARBA" id="ARBA00023157"/>
    </source>
</evidence>
<keyword evidence="9" id="KW-0521">NADP</keyword>
<keyword evidence="10" id="KW-0476">Mercury</keyword>
<evidence type="ECO:0000256" key="4">
    <source>
        <dbReference type="ARBA" id="ARBA00014791"/>
    </source>
</evidence>
<comment type="cofactor">
    <cofactor evidence="16">
        <name>FAD</name>
        <dbReference type="ChEBI" id="CHEBI:57692"/>
    </cofactor>
    <text evidence="16">Binds 1 FAD per subunit.</text>
</comment>
<dbReference type="GO" id="GO:0050661">
    <property type="term" value="F:NADP binding"/>
    <property type="evidence" value="ECO:0007669"/>
    <property type="project" value="InterPro"/>
</dbReference>
<evidence type="ECO:0000256" key="3">
    <source>
        <dbReference type="ARBA" id="ARBA00012661"/>
    </source>
</evidence>
<feature type="binding site" evidence="16">
    <location>
        <begin position="178"/>
        <end position="185"/>
    </location>
    <ligand>
        <name>NAD(+)</name>
        <dbReference type="ChEBI" id="CHEBI:57540"/>
    </ligand>
</feature>
<feature type="binding site" evidence="16">
    <location>
        <position position="261"/>
    </location>
    <ligand>
        <name>NAD(+)</name>
        <dbReference type="ChEBI" id="CHEBI:57540"/>
    </ligand>
</feature>
<dbReference type="RefSeq" id="WP_036337945.1">
    <property type="nucleotide sequence ID" value="NZ_JPMX01000079.1"/>
</dbReference>
<accession>A0A098Y4K5</accession>
<keyword evidence="7" id="KW-0479">Metal-binding</keyword>
<dbReference type="GO" id="GO:0016668">
    <property type="term" value="F:oxidoreductase activity, acting on a sulfur group of donors, NAD(P) as acceptor"/>
    <property type="evidence" value="ECO:0007669"/>
    <property type="project" value="InterPro"/>
</dbReference>
<proteinExistence type="inferred from homology"/>
<dbReference type="GO" id="GO:0016152">
    <property type="term" value="F:mercury (II) reductase (NADP+) activity"/>
    <property type="evidence" value="ECO:0007669"/>
    <property type="project" value="UniProtKB-EC"/>
</dbReference>
<evidence type="ECO:0000256" key="7">
    <source>
        <dbReference type="ARBA" id="ARBA00022723"/>
    </source>
</evidence>
<dbReference type="Pfam" id="PF02852">
    <property type="entry name" value="Pyr_redox_dim"/>
    <property type="match status" value="1"/>
</dbReference>
<keyword evidence="11 18" id="KW-0560">Oxidoreductase</keyword>
<dbReference type="Gene3D" id="3.30.390.30">
    <property type="match status" value="1"/>
</dbReference>
<evidence type="ECO:0000313" key="22">
    <source>
        <dbReference type="Proteomes" id="UP000029713"/>
    </source>
</evidence>
<dbReference type="PROSITE" id="PS00076">
    <property type="entry name" value="PYRIDINE_REDOX_1"/>
    <property type="match status" value="1"/>
</dbReference>
<dbReference type="Gene3D" id="3.50.50.60">
    <property type="entry name" value="FAD/NAD(P)-binding domain"/>
    <property type="match status" value="2"/>
</dbReference>
<feature type="binding site" evidence="16">
    <location>
        <position position="53"/>
    </location>
    <ligand>
        <name>FAD</name>
        <dbReference type="ChEBI" id="CHEBI:57692"/>
    </ligand>
</feature>
<evidence type="ECO:0000256" key="16">
    <source>
        <dbReference type="PIRSR" id="PIRSR000350-3"/>
    </source>
</evidence>
<dbReference type="SUPFAM" id="SSF51905">
    <property type="entry name" value="FAD/NAD(P)-binding domain"/>
    <property type="match status" value="1"/>
</dbReference>
<dbReference type="InterPro" id="IPR023753">
    <property type="entry name" value="FAD/NAD-binding_dom"/>
</dbReference>
<dbReference type="PRINTS" id="PR00411">
    <property type="entry name" value="PNDRDTASEI"/>
</dbReference>
<organism evidence="21 22">
    <name type="scientific">Modestobacter caceresii</name>
    <dbReference type="NCBI Taxonomy" id="1522368"/>
    <lineage>
        <taxon>Bacteria</taxon>
        <taxon>Bacillati</taxon>
        <taxon>Actinomycetota</taxon>
        <taxon>Actinomycetes</taxon>
        <taxon>Geodermatophilales</taxon>
        <taxon>Geodermatophilaceae</taxon>
        <taxon>Modestobacter</taxon>
    </lineage>
</organism>
<dbReference type="GO" id="GO:0050660">
    <property type="term" value="F:flavin adenine dinucleotide binding"/>
    <property type="evidence" value="ECO:0007669"/>
    <property type="project" value="InterPro"/>
</dbReference>
<comment type="subunit">
    <text evidence="2">Homodimer.</text>
</comment>
<dbReference type="GO" id="GO:0050787">
    <property type="term" value="P:detoxification of mercury ion"/>
    <property type="evidence" value="ECO:0007669"/>
    <property type="project" value="InterPro"/>
</dbReference>
<dbReference type="FunFam" id="3.30.390.30:FF:000001">
    <property type="entry name" value="Dihydrolipoyl dehydrogenase"/>
    <property type="match status" value="1"/>
</dbReference>
<evidence type="ECO:0000256" key="8">
    <source>
        <dbReference type="ARBA" id="ARBA00022827"/>
    </source>
</evidence>
<dbReference type="SUPFAM" id="SSF55424">
    <property type="entry name" value="FAD/NAD-linked reductases, dimerisation (C-terminal) domain"/>
    <property type="match status" value="1"/>
</dbReference>
<keyword evidence="6 18" id="KW-0285">Flavoprotein</keyword>
<dbReference type="InterPro" id="IPR001100">
    <property type="entry name" value="Pyr_nuc-diS_OxRdtase"/>
</dbReference>
<dbReference type="GO" id="GO:0045340">
    <property type="term" value="F:mercury ion binding"/>
    <property type="evidence" value="ECO:0007669"/>
    <property type="project" value="InterPro"/>
</dbReference>
<evidence type="ECO:0000256" key="5">
    <source>
        <dbReference type="ARBA" id="ARBA00022466"/>
    </source>
</evidence>
<dbReference type="PIRSF" id="PIRSF000350">
    <property type="entry name" value="Mercury_reductase_MerA"/>
    <property type="match status" value="1"/>
</dbReference>
<dbReference type="NCBIfam" id="TIGR02053">
    <property type="entry name" value="MerA"/>
    <property type="match status" value="1"/>
</dbReference>
<comment type="catalytic activity">
    <reaction evidence="15">
        <text>Hg + NADP(+) + H(+) = Hg(2+) + NADPH</text>
        <dbReference type="Rhea" id="RHEA:23856"/>
        <dbReference type="ChEBI" id="CHEBI:15378"/>
        <dbReference type="ChEBI" id="CHEBI:16170"/>
        <dbReference type="ChEBI" id="CHEBI:16793"/>
        <dbReference type="ChEBI" id="CHEBI:57783"/>
        <dbReference type="ChEBI" id="CHEBI:58349"/>
        <dbReference type="EC" id="1.16.1.1"/>
    </reaction>
</comment>
<evidence type="ECO:0000256" key="1">
    <source>
        <dbReference type="ARBA" id="ARBA00007532"/>
    </source>
</evidence>
<keyword evidence="16" id="KW-0520">NAD</keyword>
<evidence type="ECO:0000313" key="21">
    <source>
        <dbReference type="EMBL" id="KGH45350.1"/>
    </source>
</evidence>
<evidence type="ECO:0000256" key="18">
    <source>
        <dbReference type="RuleBase" id="RU003691"/>
    </source>
</evidence>
<sequence>MAIDGDVDLAVIGSGGAAMAAAISARQAGADVVVVERGTLGGTCVNVGCVPSKTLLAAAGLRHAAMTNPYAGVSLSADGVDLAALVAQKDDLVAGMRQAKYADVADAYGFPVRKGEARFRDRDTVEIDGVPLRAAAYVVATGAVPDVPALPGLDQVPYLTSTSAMELTAVPQSLVVIGGGYVGMEQAQLFAHLGAEVTVVGRLAPHAEPDLVEELRGVFAEDGITVVEERAATVSSTGDGTTVTTTSGRLVSGQRLLVATGRRAQTDGLGLEAAGVLTDARGFVVTDDQQRTSNPQIFAAGDVSGAPQYVYVAAAGGRAAALNALGVGGTEPARVDYTGQPSVVFTRPQLASAGLTEVQALAAGHRCECRVLGLADVPRALVNRDIRGAVKVVADADTGRMLGVHALAEGAGEMMLAATYAIRAGMTVDDVADTWAPYLTMAESLRIAAGLFRNQMPTSCCA</sequence>
<reference evidence="21 22" key="1">
    <citation type="submission" date="2014-07" db="EMBL/GenBank/DDBJ databases">
        <title>Biosystematic studies on Modestobacter strains isolated from extreme hyper-arid desert soil and from historic building.</title>
        <authorList>
            <person name="Bukarasam K."/>
            <person name="Bull A."/>
            <person name="Girard G."/>
            <person name="van Wezel G."/>
            <person name="Goodfellow M."/>
        </authorList>
    </citation>
    <scope>NUCLEOTIDE SEQUENCE [LARGE SCALE GENOMIC DNA]</scope>
    <source>
        <strain evidence="21 22">KNN45-2b</strain>
    </source>
</reference>
<evidence type="ECO:0000256" key="15">
    <source>
        <dbReference type="ARBA" id="ARBA00048984"/>
    </source>
</evidence>
<evidence type="ECO:0000259" key="20">
    <source>
        <dbReference type="Pfam" id="PF07992"/>
    </source>
</evidence>
<keyword evidence="12" id="KW-1015">Disulfide bond</keyword>
<feature type="domain" description="FAD/NAD(P)-binding" evidence="20">
    <location>
        <begin position="8"/>
        <end position="317"/>
    </location>
</feature>
<keyword evidence="22" id="KW-1185">Reference proteome</keyword>
<feature type="disulfide bond" description="Redox-active" evidence="17">
    <location>
        <begin position="44"/>
        <end position="49"/>
    </location>
</feature>
<keyword evidence="8 16" id="KW-0274">FAD</keyword>
<comment type="caution">
    <text evidence="21">The sequence shown here is derived from an EMBL/GenBank/DDBJ whole genome shotgun (WGS) entry which is preliminary data.</text>
</comment>
<dbReference type="STRING" id="1522368.IN07_18115"/>
<dbReference type="EC" id="1.16.1.1" evidence="3"/>